<protein>
    <submittedName>
        <fullName evidence="1">Uncharacterized protein</fullName>
    </submittedName>
</protein>
<dbReference type="EMBL" id="KB445564">
    <property type="protein sequence ID" value="EMC91511.1"/>
    <property type="molecule type" value="Genomic_DNA"/>
</dbReference>
<dbReference type="HOGENOM" id="CLU_2319970_0_0_1"/>
<keyword evidence="2" id="KW-1185">Reference proteome</keyword>
<sequence>MHCITGITNGIYYGPAGCPYTACGNCFDQSGRLQRSADRNHAGSLYLTQGAQQKMVSMYEGREEITVATTCLLEHGWTQDEINAVLASAAEYGSSSSSF</sequence>
<proteinExistence type="predicted"/>
<gene>
    <name evidence="1" type="ORF">BAUCODRAFT_330846</name>
</gene>
<dbReference type="Proteomes" id="UP000011761">
    <property type="component" value="Unassembled WGS sequence"/>
</dbReference>
<accession>M2M4K1</accession>
<reference evidence="1 2" key="1">
    <citation type="journal article" date="2012" name="PLoS Pathog.">
        <title>Diverse lifestyles and strategies of plant pathogenesis encoded in the genomes of eighteen Dothideomycetes fungi.</title>
        <authorList>
            <person name="Ohm R.A."/>
            <person name="Feau N."/>
            <person name="Henrissat B."/>
            <person name="Schoch C.L."/>
            <person name="Horwitz B.A."/>
            <person name="Barry K.W."/>
            <person name="Condon B.J."/>
            <person name="Copeland A.C."/>
            <person name="Dhillon B."/>
            <person name="Glaser F."/>
            <person name="Hesse C.N."/>
            <person name="Kosti I."/>
            <person name="LaButti K."/>
            <person name="Lindquist E.A."/>
            <person name="Lucas S."/>
            <person name="Salamov A.A."/>
            <person name="Bradshaw R.E."/>
            <person name="Ciuffetti L."/>
            <person name="Hamelin R.C."/>
            <person name="Kema G.H.J."/>
            <person name="Lawrence C."/>
            <person name="Scott J.A."/>
            <person name="Spatafora J.W."/>
            <person name="Turgeon B.G."/>
            <person name="de Wit P.J.G.M."/>
            <person name="Zhong S."/>
            <person name="Goodwin S.B."/>
            <person name="Grigoriev I.V."/>
        </authorList>
    </citation>
    <scope>NUCLEOTIDE SEQUENCE [LARGE SCALE GENOMIC DNA]</scope>
    <source>
        <strain evidence="1 2">UAMH 10762</strain>
    </source>
</reference>
<evidence type="ECO:0000313" key="1">
    <source>
        <dbReference type="EMBL" id="EMC91511.1"/>
    </source>
</evidence>
<name>M2M4K1_BAUPA</name>
<organism evidence="1 2">
    <name type="scientific">Baudoinia panamericana (strain UAMH 10762)</name>
    <name type="common">Angels' share fungus</name>
    <name type="synonym">Baudoinia compniacensis (strain UAMH 10762)</name>
    <dbReference type="NCBI Taxonomy" id="717646"/>
    <lineage>
        <taxon>Eukaryota</taxon>
        <taxon>Fungi</taxon>
        <taxon>Dikarya</taxon>
        <taxon>Ascomycota</taxon>
        <taxon>Pezizomycotina</taxon>
        <taxon>Dothideomycetes</taxon>
        <taxon>Dothideomycetidae</taxon>
        <taxon>Mycosphaerellales</taxon>
        <taxon>Teratosphaeriaceae</taxon>
        <taxon>Baudoinia</taxon>
    </lineage>
</organism>
<evidence type="ECO:0000313" key="2">
    <source>
        <dbReference type="Proteomes" id="UP000011761"/>
    </source>
</evidence>
<dbReference type="RefSeq" id="XP_007681797.1">
    <property type="nucleotide sequence ID" value="XM_007683607.1"/>
</dbReference>
<dbReference type="KEGG" id="bcom:BAUCODRAFT_330846"/>
<dbReference type="AlphaFoldDB" id="M2M4K1"/>
<dbReference type="GeneID" id="19111954"/>